<dbReference type="PROSITE" id="PS50110">
    <property type="entry name" value="RESPONSE_REGULATORY"/>
    <property type="match status" value="1"/>
</dbReference>
<dbReference type="GO" id="GO:0003677">
    <property type="term" value="F:DNA binding"/>
    <property type="evidence" value="ECO:0007669"/>
    <property type="project" value="UniProtKB-KW"/>
</dbReference>
<dbReference type="PANTHER" id="PTHR43214:SF42">
    <property type="entry name" value="TRANSCRIPTIONAL REGULATORY PROTEIN DESR"/>
    <property type="match status" value="1"/>
</dbReference>
<dbReference type="PANTHER" id="PTHR43214">
    <property type="entry name" value="TWO-COMPONENT RESPONSE REGULATOR"/>
    <property type="match status" value="1"/>
</dbReference>
<dbReference type="PRINTS" id="PR00038">
    <property type="entry name" value="HTHLUXR"/>
</dbReference>
<dbReference type="CDD" id="cd06170">
    <property type="entry name" value="LuxR_C_like"/>
    <property type="match status" value="1"/>
</dbReference>
<dbReference type="SUPFAM" id="SSF46894">
    <property type="entry name" value="C-terminal effector domain of the bipartite response regulators"/>
    <property type="match status" value="1"/>
</dbReference>
<feature type="domain" description="HTH luxR-type" evidence="3">
    <location>
        <begin position="135"/>
        <end position="200"/>
    </location>
</feature>
<dbReference type="InterPro" id="IPR016032">
    <property type="entry name" value="Sig_transdc_resp-reg_C-effctor"/>
</dbReference>
<accession>A0A7K1KZ95</accession>
<evidence type="ECO:0000256" key="1">
    <source>
        <dbReference type="ARBA" id="ARBA00023125"/>
    </source>
</evidence>
<keyword evidence="6" id="KW-1185">Reference proteome</keyword>
<keyword evidence="1" id="KW-0238">DNA-binding</keyword>
<dbReference type="PROSITE" id="PS00622">
    <property type="entry name" value="HTH_LUXR_1"/>
    <property type="match status" value="1"/>
</dbReference>
<dbReference type="InterPro" id="IPR001789">
    <property type="entry name" value="Sig_transdc_resp-reg_receiver"/>
</dbReference>
<name>A0A7K1KZ95_9ACTN</name>
<reference evidence="5 6" key="1">
    <citation type="submission" date="2019-11" db="EMBL/GenBank/DDBJ databases">
        <authorList>
            <person name="Cao P."/>
        </authorList>
    </citation>
    <scope>NUCLEOTIDE SEQUENCE [LARGE SCALE GENOMIC DNA]</scope>
    <source>
        <strain evidence="5 6">NEAU-AAG5</strain>
    </source>
</reference>
<evidence type="ECO:0000313" key="5">
    <source>
        <dbReference type="EMBL" id="MUN37439.1"/>
    </source>
</evidence>
<dbReference type="InterPro" id="IPR011006">
    <property type="entry name" value="CheY-like_superfamily"/>
</dbReference>
<evidence type="ECO:0000259" key="4">
    <source>
        <dbReference type="PROSITE" id="PS50110"/>
    </source>
</evidence>
<comment type="caution">
    <text evidence="5">The sequence shown here is derived from an EMBL/GenBank/DDBJ whole genome shotgun (WGS) entry which is preliminary data.</text>
</comment>
<dbReference type="GO" id="GO:0000160">
    <property type="term" value="P:phosphorelay signal transduction system"/>
    <property type="evidence" value="ECO:0007669"/>
    <property type="project" value="InterPro"/>
</dbReference>
<dbReference type="InterPro" id="IPR039420">
    <property type="entry name" value="WalR-like"/>
</dbReference>
<protein>
    <submittedName>
        <fullName evidence="5">Response regulator</fullName>
    </submittedName>
</protein>
<feature type="domain" description="Response regulatory" evidence="4">
    <location>
        <begin position="4"/>
        <end position="120"/>
    </location>
</feature>
<proteinExistence type="predicted"/>
<dbReference type="Gene3D" id="3.40.50.2300">
    <property type="match status" value="1"/>
</dbReference>
<evidence type="ECO:0000259" key="3">
    <source>
        <dbReference type="PROSITE" id="PS50043"/>
    </source>
</evidence>
<dbReference type="Pfam" id="PF00072">
    <property type="entry name" value="Response_reg"/>
    <property type="match status" value="1"/>
</dbReference>
<dbReference type="RefSeq" id="WP_156216484.1">
    <property type="nucleotide sequence ID" value="NZ_WOFH01000004.1"/>
</dbReference>
<dbReference type="EMBL" id="WOFH01000004">
    <property type="protein sequence ID" value="MUN37439.1"/>
    <property type="molecule type" value="Genomic_DNA"/>
</dbReference>
<evidence type="ECO:0000313" key="6">
    <source>
        <dbReference type="Proteomes" id="UP000432015"/>
    </source>
</evidence>
<dbReference type="PROSITE" id="PS50043">
    <property type="entry name" value="HTH_LUXR_2"/>
    <property type="match status" value="1"/>
</dbReference>
<organism evidence="5 6">
    <name type="scientific">Actinomadura litoris</name>
    <dbReference type="NCBI Taxonomy" id="2678616"/>
    <lineage>
        <taxon>Bacteria</taxon>
        <taxon>Bacillati</taxon>
        <taxon>Actinomycetota</taxon>
        <taxon>Actinomycetes</taxon>
        <taxon>Streptosporangiales</taxon>
        <taxon>Thermomonosporaceae</taxon>
        <taxon>Actinomadura</taxon>
    </lineage>
</organism>
<dbReference type="SMART" id="SM00448">
    <property type="entry name" value="REC"/>
    <property type="match status" value="1"/>
</dbReference>
<dbReference type="Proteomes" id="UP000432015">
    <property type="component" value="Unassembled WGS sequence"/>
</dbReference>
<feature type="modified residue" description="4-aspartylphosphate" evidence="2">
    <location>
        <position position="55"/>
    </location>
</feature>
<dbReference type="SMART" id="SM00421">
    <property type="entry name" value="HTH_LUXR"/>
    <property type="match status" value="1"/>
</dbReference>
<dbReference type="InterPro" id="IPR000792">
    <property type="entry name" value="Tscrpt_reg_LuxR_C"/>
</dbReference>
<evidence type="ECO:0000256" key="2">
    <source>
        <dbReference type="PROSITE-ProRule" id="PRU00169"/>
    </source>
</evidence>
<dbReference type="Pfam" id="PF00196">
    <property type="entry name" value="GerE"/>
    <property type="match status" value="1"/>
</dbReference>
<keyword evidence="2" id="KW-0597">Phosphoprotein</keyword>
<sequence length="202" mass="21238">MTIRLLLADDQELIRTALAALLGLEEDFEVVASVGRGDEVADAVRAHRPDVALLDIEMPGLDGLAAAAVLAARAPRVRVVILTTFGRAGYLRRAMEAGAVGFVVKDAPAEALADAIRRVAAGERVVDPALAAATLAVGESPLTGRERDVLNVARGGAAVAEIASRLHLSEGTVRNYLSAAITKTATRNRMEAVRVADERGWL</sequence>
<dbReference type="GO" id="GO:0006355">
    <property type="term" value="P:regulation of DNA-templated transcription"/>
    <property type="evidence" value="ECO:0007669"/>
    <property type="project" value="InterPro"/>
</dbReference>
<dbReference type="SUPFAM" id="SSF52172">
    <property type="entry name" value="CheY-like"/>
    <property type="match status" value="1"/>
</dbReference>
<gene>
    <name evidence="5" type="ORF">GNZ18_12610</name>
</gene>
<dbReference type="AlphaFoldDB" id="A0A7K1KZ95"/>